<comment type="caution">
    <text evidence="1">The sequence shown here is derived from an EMBL/GenBank/DDBJ whole genome shotgun (WGS) entry which is preliminary data.</text>
</comment>
<protein>
    <submittedName>
        <fullName evidence="1">Uncharacterized protein</fullName>
    </submittedName>
</protein>
<accession>X1EHG2</accession>
<dbReference type="EMBL" id="BARU01011625">
    <property type="protein sequence ID" value="GAH32017.1"/>
    <property type="molecule type" value="Genomic_DNA"/>
</dbReference>
<reference evidence="1" key="1">
    <citation type="journal article" date="2014" name="Front. Microbiol.">
        <title>High frequency of phylogenetically diverse reductive dehalogenase-homologous genes in deep subseafloor sedimentary metagenomes.</title>
        <authorList>
            <person name="Kawai M."/>
            <person name="Futagami T."/>
            <person name="Toyoda A."/>
            <person name="Takaki Y."/>
            <person name="Nishi S."/>
            <person name="Hori S."/>
            <person name="Arai W."/>
            <person name="Tsubouchi T."/>
            <person name="Morono Y."/>
            <person name="Uchiyama I."/>
            <person name="Ito T."/>
            <person name="Fujiyama A."/>
            <person name="Inagaki F."/>
            <person name="Takami H."/>
        </authorList>
    </citation>
    <scope>NUCLEOTIDE SEQUENCE</scope>
    <source>
        <strain evidence="1">Expedition CK06-06</strain>
    </source>
</reference>
<proteinExistence type="predicted"/>
<name>X1EHG2_9ZZZZ</name>
<gene>
    <name evidence="1" type="ORF">S03H2_21759</name>
</gene>
<dbReference type="AlphaFoldDB" id="X1EHG2"/>
<sequence>MNAIKKEAIRYFFEIVSLSCILKFLANLTVDLIKKYSGIIIRKRIGIKVNKNIRGSHMMWLFINQKINVPQIINKMEFSR</sequence>
<organism evidence="1">
    <name type="scientific">marine sediment metagenome</name>
    <dbReference type="NCBI Taxonomy" id="412755"/>
    <lineage>
        <taxon>unclassified sequences</taxon>
        <taxon>metagenomes</taxon>
        <taxon>ecological metagenomes</taxon>
    </lineage>
</organism>
<evidence type="ECO:0000313" key="1">
    <source>
        <dbReference type="EMBL" id="GAH32017.1"/>
    </source>
</evidence>